<dbReference type="SUPFAM" id="SSF52172">
    <property type="entry name" value="CheY-like"/>
    <property type="match status" value="1"/>
</dbReference>
<evidence type="ECO:0000256" key="2">
    <source>
        <dbReference type="ARBA" id="ARBA00022490"/>
    </source>
</evidence>
<dbReference type="CDD" id="cd19925">
    <property type="entry name" value="REC_citrate_TCS"/>
    <property type="match status" value="1"/>
</dbReference>
<name>A0A447V598_9ENTR</name>
<evidence type="ECO:0000256" key="5">
    <source>
        <dbReference type="ARBA" id="ARBA00023015"/>
    </source>
</evidence>
<dbReference type="GO" id="GO:0003700">
    <property type="term" value="F:DNA-binding transcription factor activity"/>
    <property type="evidence" value="ECO:0007669"/>
    <property type="project" value="InterPro"/>
</dbReference>
<dbReference type="InterPro" id="IPR011006">
    <property type="entry name" value="CheY-like_superfamily"/>
</dbReference>
<dbReference type="EMBL" id="LR134201">
    <property type="protein sequence ID" value="VEB99676.1"/>
    <property type="molecule type" value="Genomic_DNA"/>
</dbReference>
<dbReference type="Pfam" id="PF00072">
    <property type="entry name" value="Response_reg"/>
    <property type="match status" value="1"/>
</dbReference>
<dbReference type="GO" id="GO:0005737">
    <property type="term" value="C:cytoplasm"/>
    <property type="evidence" value="ECO:0007669"/>
    <property type="project" value="UniProtKB-SubCell"/>
</dbReference>
<protein>
    <recommendedName>
        <fullName evidence="9">Transcriptional regulatory protein</fullName>
    </recommendedName>
</protein>
<proteinExistence type="predicted"/>
<sequence>MAQNLTVLIVEDETSLAEMHAEFMQTFYGSGPVWLAGNLAQARIMIERFKPELILLDNYLPDGQGTTLLHELTEARYPGGVVFVTAASDMETVADAVRCGVFDYLVKPVAYERLGQTLVRYRQRMAMLAGKDIASQRQIDEMFNAYARGEPKESLPAGIDALTLSKVRQLFTDRQVRHTAETVAVALKLSRTTARRYLEFAAARQAIAAEIVYGKVGRPQRIYRLPDKIAG</sequence>
<dbReference type="PROSITE" id="PS50110">
    <property type="entry name" value="RESPONSE_REGULATORY"/>
    <property type="match status" value="1"/>
</dbReference>
<evidence type="ECO:0000313" key="13">
    <source>
        <dbReference type="Proteomes" id="UP000274122"/>
    </source>
</evidence>
<evidence type="ECO:0000256" key="3">
    <source>
        <dbReference type="ARBA" id="ARBA00022553"/>
    </source>
</evidence>
<dbReference type="Gene3D" id="3.40.50.2300">
    <property type="match status" value="1"/>
</dbReference>
<dbReference type="RefSeq" id="WP_126357182.1">
    <property type="nucleotide sequence ID" value="NZ_LR134201.1"/>
</dbReference>
<dbReference type="InterPro" id="IPR001789">
    <property type="entry name" value="Sig_transdc_resp-reg_receiver"/>
</dbReference>
<dbReference type="Pfam" id="PF20714">
    <property type="entry name" value="HTH_64"/>
    <property type="match status" value="1"/>
</dbReference>
<dbReference type="PANTHER" id="PTHR45526:SF1">
    <property type="entry name" value="TRANSCRIPTIONAL REGULATORY PROTEIN DCUR-RELATED"/>
    <property type="match status" value="1"/>
</dbReference>
<dbReference type="InterPro" id="IPR048714">
    <property type="entry name" value="DpiA-like_HTH"/>
</dbReference>
<feature type="domain" description="Response regulatory" evidence="11">
    <location>
        <begin position="6"/>
        <end position="122"/>
    </location>
</feature>
<dbReference type="SMART" id="SM00448">
    <property type="entry name" value="REC"/>
    <property type="match status" value="1"/>
</dbReference>
<dbReference type="NCBIfam" id="NF007467">
    <property type="entry name" value="PRK10046.1"/>
    <property type="match status" value="1"/>
</dbReference>
<dbReference type="PANTHER" id="PTHR45526">
    <property type="entry name" value="TRANSCRIPTIONAL REGULATORY PROTEIN DPIA"/>
    <property type="match status" value="1"/>
</dbReference>
<dbReference type="GO" id="GO:0000156">
    <property type="term" value="F:phosphorelay response regulator activity"/>
    <property type="evidence" value="ECO:0007669"/>
    <property type="project" value="TreeGrafter"/>
</dbReference>
<dbReference type="KEGG" id="clap:NCTC11466_03327"/>
<evidence type="ECO:0000256" key="1">
    <source>
        <dbReference type="ARBA" id="ARBA00004496"/>
    </source>
</evidence>
<evidence type="ECO:0000259" key="11">
    <source>
        <dbReference type="PROSITE" id="PS50110"/>
    </source>
</evidence>
<evidence type="ECO:0000256" key="9">
    <source>
        <dbReference type="PIRNR" id="PIRNR006171"/>
    </source>
</evidence>
<dbReference type="GO" id="GO:0003677">
    <property type="term" value="F:DNA binding"/>
    <property type="evidence" value="ECO:0007669"/>
    <property type="project" value="UniProtKB-KW"/>
</dbReference>
<dbReference type="Proteomes" id="UP000274122">
    <property type="component" value="Chromosome"/>
</dbReference>
<evidence type="ECO:0000256" key="7">
    <source>
        <dbReference type="ARBA" id="ARBA00023159"/>
    </source>
</evidence>
<dbReference type="AlphaFoldDB" id="A0A447V598"/>
<dbReference type="InterPro" id="IPR024187">
    <property type="entry name" value="Sig_transdc_resp-reg_cit/mal"/>
</dbReference>
<evidence type="ECO:0000256" key="4">
    <source>
        <dbReference type="ARBA" id="ARBA00023012"/>
    </source>
</evidence>
<evidence type="ECO:0000256" key="10">
    <source>
        <dbReference type="PROSITE-ProRule" id="PRU00169"/>
    </source>
</evidence>
<gene>
    <name evidence="12" type="primary">dpiA</name>
    <name evidence="12" type="ORF">NCTC11466_03327</name>
</gene>
<organism evidence="12 13">
    <name type="scientific">Cedecea lapagei</name>
    <dbReference type="NCBI Taxonomy" id="158823"/>
    <lineage>
        <taxon>Bacteria</taxon>
        <taxon>Pseudomonadati</taxon>
        <taxon>Pseudomonadota</taxon>
        <taxon>Gammaproteobacteria</taxon>
        <taxon>Enterobacterales</taxon>
        <taxon>Enterobacteriaceae</taxon>
        <taxon>Cedecea</taxon>
    </lineage>
</organism>
<keyword evidence="3 10" id="KW-0597">Phosphoprotein</keyword>
<keyword evidence="4 9" id="KW-0902">Two-component regulatory system</keyword>
<keyword evidence="7 9" id="KW-0010">Activator</keyword>
<evidence type="ECO:0000313" key="12">
    <source>
        <dbReference type="EMBL" id="VEB99676.1"/>
    </source>
</evidence>
<keyword evidence="13" id="KW-1185">Reference proteome</keyword>
<keyword evidence="5 9" id="KW-0805">Transcription regulation</keyword>
<reference evidence="12 13" key="1">
    <citation type="submission" date="2018-12" db="EMBL/GenBank/DDBJ databases">
        <authorList>
            <consortium name="Pathogen Informatics"/>
        </authorList>
    </citation>
    <scope>NUCLEOTIDE SEQUENCE [LARGE SCALE GENOMIC DNA]</scope>
    <source>
        <strain evidence="12 13">NCTC11466</strain>
    </source>
</reference>
<feature type="modified residue" description="4-aspartylphosphate" evidence="10">
    <location>
        <position position="57"/>
    </location>
</feature>
<keyword evidence="2 9" id="KW-0963">Cytoplasm</keyword>
<evidence type="ECO:0000256" key="8">
    <source>
        <dbReference type="ARBA" id="ARBA00023163"/>
    </source>
</evidence>
<evidence type="ECO:0000256" key="6">
    <source>
        <dbReference type="ARBA" id="ARBA00023125"/>
    </source>
</evidence>
<dbReference type="OrthoDB" id="9802426at2"/>
<keyword evidence="6 9" id="KW-0238">DNA-binding</keyword>
<dbReference type="FunFam" id="3.40.50.2300:FF:000057">
    <property type="entry name" value="Transcriptional regulatory protein"/>
    <property type="match status" value="1"/>
</dbReference>
<dbReference type="PIRSF" id="PIRSF006171">
    <property type="entry name" value="RR_citrat_malat"/>
    <property type="match status" value="1"/>
</dbReference>
<keyword evidence="8 9" id="KW-0804">Transcription</keyword>
<accession>A0A447V598</accession>
<dbReference type="InterPro" id="IPR051271">
    <property type="entry name" value="2C-system_Tx_regulators"/>
</dbReference>
<comment type="subcellular location">
    <subcellularLocation>
        <location evidence="1 9">Cytoplasm</location>
    </subcellularLocation>
</comment>